<evidence type="ECO:0000256" key="7">
    <source>
        <dbReference type="ARBA" id="ARBA00023172"/>
    </source>
</evidence>
<dbReference type="PANTHER" id="PTHR30349">
    <property type="entry name" value="PHAGE INTEGRASE-RELATED"/>
    <property type="match status" value="1"/>
</dbReference>
<feature type="domain" description="Core-binding (CB)" evidence="11">
    <location>
        <begin position="63"/>
        <end position="147"/>
    </location>
</feature>
<dbReference type="InterPro" id="IPR002104">
    <property type="entry name" value="Integrase_catalytic"/>
</dbReference>
<comment type="similarity">
    <text evidence="1">Belongs to the 'phage' integrase family.</text>
</comment>
<evidence type="ECO:0000256" key="3">
    <source>
        <dbReference type="ARBA" id="ARBA00022679"/>
    </source>
</evidence>
<evidence type="ECO:0000313" key="12">
    <source>
        <dbReference type="EMBL" id="DAD86096.1"/>
    </source>
</evidence>
<dbReference type="Gene3D" id="1.10.443.10">
    <property type="entry name" value="Intergrase catalytic core"/>
    <property type="match status" value="1"/>
</dbReference>
<dbReference type="EMBL" id="BK014994">
    <property type="protein sequence ID" value="DAD86096.1"/>
    <property type="molecule type" value="Genomic_DNA"/>
</dbReference>
<name>A0A8S5MVC4_9CAUD</name>
<dbReference type="Pfam" id="PF00589">
    <property type="entry name" value="Phage_integrase"/>
    <property type="match status" value="1"/>
</dbReference>
<dbReference type="Pfam" id="PF14659">
    <property type="entry name" value="Phage_int_SAM_3"/>
    <property type="match status" value="1"/>
</dbReference>
<evidence type="ECO:0000256" key="8">
    <source>
        <dbReference type="ARBA" id="ARBA00023195"/>
    </source>
</evidence>
<keyword evidence="6 9" id="KW-0238">DNA-binding</keyword>
<proteinExistence type="inferred from homology"/>
<protein>
    <recommendedName>
        <fullName evidence="2">Integrase</fullName>
    </recommendedName>
</protein>
<keyword evidence="4" id="KW-0378">Hydrolase</keyword>
<feature type="domain" description="Tyr recombinase" evidence="10">
    <location>
        <begin position="175"/>
        <end position="396"/>
    </location>
</feature>
<keyword evidence="7" id="KW-0233">DNA recombination</keyword>
<dbReference type="InterPro" id="IPR010998">
    <property type="entry name" value="Integrase_recombinase_N"/>
</dbReference>
<dbReference type="GO" id="GO:0003677">
    <property type="term" value="F:DNA binding"/>
    <property type="evidence" value="ECO:0007669"/>
    <property type="project" value="UniProtKB-UniRule"/>
</dbReference>
<keyword evidence="8" id="KW-1160">Virus entry into host cell</keyword>
<dbReference type="PROSITE" id="PS51900">
    <property type="entry name" value="CB"/>
    <property type="match status" value="1"/>
</dbReference>
<evidence type="ECO:0000256" key="1">
    <source>
        <dbReference type="ARBA" id="ARBA00008857"/>
    </source>
</evidence>
<keyword evidence="8" id="KW-1179">Viral genome integration</keyword>
<evidence type="ECO:0000259" key="10">
    <source>
        <dbReference type="PROSITE" id="PS51898"/>
    </source>
</evidence>
<dbReference type="InterPro" id="IPR050090">
    <property type="entry name" value="Tyrosine_recombinase_XerCD"/>
</dbReference>
<keyword evidence="5" id="KW-0229">DNA integration</keyword>
<evidence type="ECO:0000256" key="4">
    <source>
        <dbReference type="ARBA" id="ARBA00022801"/>
    </source>
</evidence>
<evidence type="ECO:0000256" key="9">
    <source>
        <dbReference type="PROSITE-ProRule" id="PRU01248"/>
    </source>
</evidence>
<dbReference type="Gene3D" id="1.10.150.130">
    <property type="match status" value="1"/>
</dbReference>
<dbReference type="InterPro" id="IPR044068">
    <property type="entry name" value="CB"/>
</dbReference>
<reference evidence="12" key="1">
    <citation type="journal article" date="2021" name="Proc. Natl. Acad. Sci. U.S.A.">
        <title>A Catalog of Tens of Thousands of Viruses from Human Metagenomes Reveals Hidden Associations with Chronic Diseases.</title>
        <authorList>
            <person name="Tisza M.J."/>
            <person name="Buck C.B."/>
        </authorList>
    </citation>
    <scope>NUCLEOTIDE SEQUENCE</scope>
    <source>
        <strain evidence="12">CtGyV19</strain>
    </source>
</reference>
<evidence type="ECO:0000256" key="5">
    <source>
        <dbReference type="ARBA" id="ARBA00022908"/>
    </source>
</evidence>
<accession>A0A8S5MVC4</accession>
<dbReference type="GO" id="GO:0016740">
    <property type="term" value="F:transferase activity"/>
    <property type="evidence" value="ECO:0007669"/>
    <property type="project" value="UniProtKB-KW"/>
</dbReference>
<keyword evidence="3" id="KW-0808">Transferase</keyword>
<dbReference type="PROSITE" id="PS51898">
    <property type="entry name" value="TYR_RECOMBINASE"/>
    <property type="match status" value="1"/>
</dbReference>
<dbReference type="GO" id="GO:0016787">
    <property type="term" value="F:hydrolase activity"/>
    <property type="evidence" value="ECO:0007669"/>
    <property type="project" value="UniProtKB-KW"/>
</dbReference>
<dbReference type="SUPFAM" id="SSF56349">
    <property type="entry name" value="DNA breaking-rejoining enzymes"/>
    <property type="match status" value="1"/>
</dbReference>
<dbReference type="GO" id="GO:0075713">
    <property type="term" value="P:establishment of integrated proviral latency"/>
    <property type="evidence" value="ECO:0007669"/>
    <property type="project" value="UniProtKB-KW"/>
</dbReference>
<evidence type="ECO:0000256" key="2">
    <source>
        <dbReference type="ARBA" id="ARBA00016082"/>
    </source>
</evidence>
<dbReference type="InterPro" id="IPR013762">
    <property type="entry name" value="Integrase-like_cat_sf"/>
</dbReference>
<dbReference type="CDD" id="cd01189">
    <property type="entry name" value="INT_ICEBs1_C_like"/>
    <property type="match status" value="1"/>
</dbReference>
<dbReference type="GO" id="GO:0044826">
    <property type="term" value="P:viral genome integration into host DNA"/>
    <property type="evidence" value="ECO:0007669"/>
    <property type="project" value="UniProtKB-KW"/>
</dbReference>
<evidence type="ECO:0000259" key="11">
    <source>
        <dbReference type="PROSITE" id="PS51900"/>
    </source>
</evidence>
<dbReference type="GO" id="GO:0015074">
    <property type="term" value="P:DNA integration"/>
    <property type="evidence" value="ECO:0007669"/>
    <property type="project" value="UniProtKB-KW"/>
</dbReference>
<dbReference type="GO" id="GO:0006310">
    <property type="term" value="P:DNA recombination"/>
    <property type="evidence" value="ECO:0007669"/>
    <property type="project" value="UniProtKB-KW"/>
</dbReference>
<evidence type="ECO:0000256" key="6">
    <source>
        <dbReference type="ARBA" id="ARBA00023125"/>
    </source>
</evidence>
<sequence length="402" mass="46502">MGELRTRKRGKCWEYSFEGAKINGKRNPISKSGFRTKADAIAAGTKAKAEYDQAGRVFTPSTLSVSDYLDYWFENYVKKHLSYNTQRDYESKIRIHIKPNLGKYRLAALEPDVIQLWVDDLKIKKGLSKSMISNSLACLSGALNYAVQPCKYIKYNPCDYVKIPKVPVNRDAQAKTDYILPVEEWETILARFSDTHFYLPLMTGFYAGTRLGESYGIDLLEDVDIENRTLAINHQMQKRDNKIWVLCNPKYDSFRTIKIGDELVNAFKKELINRKKNMLKYGQYYLKTYLTDDGTITQARADITVPYKEIWPAAVKESGELTNTDSFKYCVRVIHYSLNNPLFHHHCLRHTHGTILAENGAWPRTVMERLGHKDIKTTLERYVFNTDKLQNDAVDIFERAVK</sequence>
<dbReference type="InterPro" id="IPR004107">
    <property type="entry name" value="Integrase_SAM-like_N"/>
</dbReference>
<organism evidence="12">
    <name type="scientific">Siphoviridae sp. ctGyV19</name>
    <dbReference type="NCBI Taxonomy" id="2826225"/>
    <lineage>
        <taxon>Viruses</taxon>
        <taxon>Duplodnaviria</taxon>
        <taxon>Heunggongvirae</taxon>
        <taxon>Uroviricota</taxon>
        <taxon>Caudoviricetes</taxon>
    </lineage>
</organism>
<dbReference type="PANTHER" id="PTHR30349:SF64">
    <property type="entry name" value="PROPHAGE INTEGRASE INTD-RELATED"/>
    <property type="match status" value="1"/>
</dbReference>
<dbReference type="InterPro" id="IPR011010">
    <property type="entry name" value="DNA_brk_join_enz"/>
</dbReference>